<dbReference type="AlphaFoldDB" id="A0ABD0YSN8"/>
<protein>
    <submittedName>
        <fullName evidence="2">Uncharacterized protein</fullName>
    </submittedName>
</protein>
<reference evidence="2 3" key="1">
    <citation type="submission" date="2024-07" db="EMBL/GenBank/DDBJ databases">
        <title>Chromosome-level genome assembly of the water stick insect Ranatra chinensis (Heteroptera: Nepidae).</title>
        <authorList>
            <person name="Liu X."/>
        </authorList>
    </citation>
    <scope>NUCLEOTIDE SEQUENCE [LARGE SCALE GENOMIC DNA]</scope>
    <source>
        <strain evidence="2">Cailab_2021Rc</strain>
        <tissue evidence="2">Muscle</tissue>
    </source>
</reference>
<proteinExistence type="predicted"/>
<dbReference type="Proteomes" id="UP001558652">
    <property type="component" value="Unassembled WGS sequence"/>
</dbReference>
<gene>
    <name evidence="2" type="ORF">AAG570_009069</name>
</gene>
<feature type="compositionally biased region" description="Polar residues" evidence="1">
    <location>
        <begin position="9"/>
        <end position="20"/>
    </location>
</feature>
<feature type="region of interest" description="Disordered" evidence="1">
    <location>
        <begin position="1"/>
        <end position="22"/>
    </location>
</feature>
<name>A0ABD0YSN8_9HEMI</name>
<keyword evidence="3" id="KW-1185">Reference proteome</keyword>
<organism evidence="2 3">
    <name type="scientific">Ranatra chinensis</name>
    <dbReference type="NCBI Taxonomy" id="642074"/>
    <lineage>
        <taxon>Eukaryota</taxon>
        <taxon>Metazoa</taxon>
        <taxon>Ecdysozoa</taxon>
        <taxon>Arthropoda</taxon>
        <taxon>Hexapoda</taxon>
        <taxon>Insecta</taxon>
        <taxon>Pterygota</taxon>
        <taxon>Neoptera</taxon>
        <taxon>Paraneoptera</taxon>
        <taxon>Hemiptera</taxon>
        <taxon>Heteroptera</taxon>
        <taxon>Panheteroptera</taxon>
        <taxon>Nepomorpha</taxon>
        <taxon>Nepidae</taxon>
        <taxon>Ranatrinae</taxon>
        <taxon>Ranatra</taxon>
    </lineage>
</organism>
<evidence type="ECO:0000313" key="2">
    <source>
        <dbReference type="EMBL" id="KAL1139008.1"/>
    </source>
</evidence>
<feature type="region of interest" description="Disordered" evidence="1">
    <location>
        <begin position="56"/>
        <end position="86"/>
    </location>
</feature>
<evidence type="ECO:0000256" key="1">
    <source>
        <dbReference type="SAM" id="MobiDB-lite"/>
    </source>
</evidence>
<sequence length="150" mass="16821">MASKRRNMFQKNKTQETTENVRAPSRLIVQGYLHPAAMLTIDLRLHTLPEIQGRQAHLSPDRRLSPAGRFFGLHPPMKGKHSAPVDTGISYKANGLITPRHRQQGPLTYKFTKGDLSSANNPSQTEAAQQQFRNILRGIQGNKNTRMSVP</sequence>
<dbReference type="EMBL" id="JBFDAA010000003">
    <property type="protein sequence ID" value="KAL1139008.1"/>
    <property type="molecule type" value="Genomic_DNA"/>
</dbReference>
<accession>A0ABD0YSN8</accession>
<comment type="caution">
    <text evidence="2">The sequence shown here is derived from an EMBL/GenBank/DDBJ whole genome shotgun (WGS) entry which is preliminary data.</text>
</comment>
<evidence type="ECO:0000313" key="3">
    <source>
        <dbReference type="Proteomes" id="UP001558652"/>
    </source>
</evidence>